<reference evidence="1 2" key="1">
    <citation type="submission" date="2018-12" db="EMBL/GenBank/DDBJ databases">
        <authorList>
            <person name="Feng G."/>
            <person name="Zhu H."/>
        </authorList>
    </citation>
    <scope>NUCLEOTIDE SEQUENCE [LARGE SCALE GENOMIC DNA]</scope>
    <source>
        <strain evidence="1 2">LMG 26000</strain>
    </source>
</reference>
<comment type="caution">
    <text evidence="1">The sequence shown here is derived from an EMBL/GenBank/DDBJ whole genome shotgun (WGS) entry which is preliminary data.</text>
</comment>
<dbReference type="RefSeq" id="WP_125435448.1">
    <property type="nucleotide sequence ID" value="NZ_RWIU01000001.1"/>
</dbReference>
<dbReference type="Proteomes" id="UP000270291">
    <property type="component" value="Unassembled WGS sequence"/>
</dbReference>
<evidence type="ECO:0000313" key="2">
    <source>
        <dbReference type="Proteomes" id="UP000270291"/>
    </source>
</evidence>
<dbReference type="EMBL" id="RWIU01000001">
    <property type="protein sequence ID" value="RSK46107.1"/>
    <property type="molecule type" value="Genomic_DNA"/>
</dbReference>
<gene>
    <name evidence="1" type="ORF">EI293_02755</name>
</gene>
<keyword evidence="2" id="KW-1185">Reference proteome</keyword>
<proteinExistence type="predicted"/>
<name>A0A3R9MQK2_9BACT</name>
<sequence>METTPSPAAVTQPGTYTGELLTTPATYNGAPAVGLLTPEEAASGCRLYVTRNNAHAPAMQMGDYLVARPLAPEQWAEISDDSYCVLLRQYPADEEDGSEAFQAHHIARIVGNGFRYGGLLLSFYDDTDSVQEATETEAVDLLEVWHITRSFRPL</sequence>
<accession>A0A3R9MQK2</accession>
<dbReference type="OrthoDB" id="884838at2"/>
<evidence type="ECO:0000313" key="1">
    <source>
        <dbReference type="EMBL" id="RSK46107.1"/>
    </source>
</evidence>
<protein>
    <submittedName>
        <fullName evidence="1">Uncharacterized protein</fullName>
    </submittedName>
</protein>
<dbReference type="AlphaFoldDB" id="A0A3R9MQK2"/>
<organism evidence="1 2">
    <name type="scientific">Hymenobacter perfusus</name>
    <dbReference type="NCBI Taxonomy" id="1236770"/>
    <lineage>
        <taxon>Bacteria</taxon>
        <taxon>Pseudomonadati</taxon>
        <taxon>Bacteroidota</taxon>
        <taxon>Cytophagia</taxon>
        <taxon>Cytophagales</taxon>
        <taxon>Hymenobacteraceae</taxon>
        <taxon>Hymenobacter</taxon>
    </lineage>
</organism>